<dbReference type="Pfam" id="PF24681">
    <property type="entry name" value="Kelch_KLHDC2_KLHL20_DRC7"/>
    <property type="match status" value="1"/>
</dbReference>
<keyword evidence="2" id="KW-0677">Repeat</keyword>
<dbReference type="Gene3D" id="3.30.710.10">
    <property type="entry name" value="Potassium Channel Kv1.1, Chain A"/>
    <property type="match status" value="1"/>
</dbReference>
<evidence type="ECO:0000256" key="1">
    <source>
        <dbReference type="ARBA" id="ARBA00022441"/>
    </source>
</evidence>
<gene>
    <name evidence="5" type="ORF">fugu_000606</name>
</gene>
<evidence type="ECO:0000259" key="4">
    <source>
        <dbReference type="PROSITE" id="PS50097"/>
    </source>
</evidence>
<sequence length="688" mass="78024">MHRYREREVAQEVTEVSVLAEKGAMPTQMRLLDNHSALHGRQALLSFLTRWTRTQQQAGGRPRFQFAEEALFQILMFICPDRPSTPALLVPPNNLPPKRKENATKPKLPPRPLCKVFSSDEHGSAVLQGFQMFRADETLCDVVLVPGDSDETFRVHRVIMASSSDYFKAMFTGGMKEREMSEIKLHGVTKLGLKNIIDFIYTSKVSLDMGNLQDTLEAANFLQVMPVLRFCNRLLISEITVDNCVEVERIAADLHLEDVQLNIVEFVVKNLAMLVDCGRYLQLSAATMASALASDSLKGFSEMELYHIAREWLDHDYPNRRSSVYALIRHIRFPLMTRSELFQISQEDQEEGSSLMRSETACANLLLEACNYQMMPFMQPGLQTERTRIRSDATHIVALGGVMRQQLVVSKELRLYDENFRQWRALKAMEEPRYQHGVALLGGFLFIVGGQSTYDTKGKTAIDSAYRYDPRFDKWIQIASLNEKRTFFHLSALAGKLFAVGGRNTSGEIGTVECYNMKKNEWTFVSSMAEPHYGHAGTVHGGLMYISGGIIRDTFQKELWCYDPVADMWSQRADMQELRGLHCMCTVGDKLYVMGGNHFRGSSDYDDVLRCEYYSPDVDQWSTVRADATRPERRRASLCLRGTSMWWEATPGTAGACWTLCSATIRTATCGTRCLTCWSLWGGFAPVR</sequence>
<dbReference type="SUPFAM" id="SSF117281">
    <property type="entry name" value="Kelch motif"/>
    <property type="match status" value="1"/>
</dbReference>
<keyword evidence="1" id="KW-0880">Kelch repeat</keyword>
<dbReference type="Pfam" id="PF07707">
    <property type="entry name" value="BACK"/>
    <property type="match status" value="1"/>
</dbReference>
<organism evidence="5 6">
    <name type="scientific">Takifugu bimaculatus</name>
    <dbReference type="NCBI Taxonomy" id="433685"/>
    <lineage>
        <taxon>Eukaryota</taxon>
        <taxon>Metazoa</taxon>
        <taxon>Chordata</taxon>
        <taxon>Craniata</taxon>
        <taxon>Vertebrata</taxon>
        <taxon>Euteleostomi</taxon>
        <taxon>Actinopterygii</taxon>
        <taxon>Neopterygii</taxon>
        <taxon>Teleostei</taxon>
        <taxon>Neoteleostei</taxon>
        <taxon>Acanthomorphata</taxon>
        <taxon>Eupercaria</taxon>
        <taxon>Tetraodontiformes</taxon>
        <taxon>Tetradontoidea</taxon>
        <taxon>Tetraodontidae</taxon>
        <taxon>Takifugu</taxon>
    </lineage>
</organism>
<evidence type="ECO:0000256" key="3">
    <source>
        <dbReference type="SAM" id="MobiDB-lite"/>
    </source>
</evidence>
<dbReference type="GO" id="GO:0032465">
    <property type="term" value="P:regulation of cytokinesis"/>
    <property type="evidence" value="ECO:0007669"/>
    <property type="project" value="TreeGrafter"/>
</dbReference>
<feature type="domain" description="BTB" evidence="4">
    <location>
        <begin position="140"/>
        <end position="209"/>
    </location>
</feature>
<comment type="caution">
    <text evidence="5">The sequence shown here is derived from an EMBL/GenBank/DDBJ whole genome shotgun (WGS) entry which is preliminary data.</text>
</comment>
<dbReference type="GO" id="GO:0004842">
    <property type="term" value="F:ubiquitin-protein transferase activity"/>
    <property type="evidence" value="ECO:0007669"/>
    <property type="project" value="TreeGrafter"/>
</dbReference>
<evidence type="ECO:0000256" key="2">
    <source>
        <dbReference type="ARBA" id="ARBA00022737"/>
    </source>
</evidence>
<name>A0A4Z2CH62_9TELE</name>
<dbReference type="Pfam" id="PF00651">
    <property type="entry name" value="BTB"/>
    <property type="match status" value="1"/>
</dbReference>
<accession>A0A4Z2CH62</accession>
<proteinExistence type="predicted"/>
<protein>
    <recommendedName>
        <fullName evidence="4">BTB domain-containing protein</fullName>
    </recommendedName>
</protein>
<dbReference type="PROSITE" id="PS50097">
    <property type="entry name" value="BTB"/>
    <property type="match status" value="1"/>
</dbReference>
<dbReference type="GO" id="GO:0031463">
    <property type="term" value="C:Cul3-RING ubiquitin ligase complex"/>
    <property type="evidence" value="ECO:0007669"/>
    <property type="project" value="TreeGrafter"/>
</dbReference>
<dbReference type="Proteomes" id="UP000516260">
    <property type="component" value="Chromosome 1"/>
</dbReference>
<dbReference type="GO" id="GO:0016567">
    <property type="term" value="P:protein ubiquitination"/>
    <property type="evidence" value="ECO:0007669"/>
    <property type="project" value="TreeGrafter"/>
</dbReference>
<dbReference type="PANTHER" id="PTHR45632:SF9">
    <property type="entry name" value="KELCH-LIKE PROTEIN 9 ISOFORM X1"/>
    <property type="match status" value="1"/>
</dbReference>
<dbReference type="InterPro" id="IPR011333">
    <property type="entry name" value="SKP1/BTB/POZ_sf"/>
</dbReference>
<dbReference type="InterPro" id="IPR011705">
    <property type="entry name" value="BACK"/>
</dbReference>
<dbReference type="InterPro" id="IPR000210">
    <property type="entry name" value="BTB/POZ_dom"/>
</dbReference>
<dbReference type="EMBL" id="SWLE01000001">
    <property type="protein sequence ID" value="TNN03577.1"/>
    <property type="molecule type" value="Genomic_DNA"/>
</dbReference>
<dbReference type="PANTHER" id="PTHR45632">
    <property type="entry name" value="LD33804P"/>
    <property type="match status" value="1"/>
</dbReference>
<dbReference type="GO" id="GO:0097602">
    <property type="term" value="F:cullin family protein binding"/>
    <property type="evidence" value="ECO:0007669"/>
    <property type="project" value="TreeGrafter"/>
</dbReference>
<dbReference type="AlphaFoldDB" id="A0A4Z2CH62"/>
<dbReference type="Gene3D" id="2.120.10.80">
    <property type="entry name" value="Kelch-type beta propeller"/>
    <property type="match status" value="1"/>
</dbReference>
<dbReference type="SUPFAM" id="SSF54695">
    <property type="entry name" value="POZ domain"/>
    <property type="match status" value="1"/>
</dbReference>
<evidence type="ECO:0000313" key="6">
    <source>
        <dbReference type="Proteomes" id="UP000516260"/>
    </source>
</evidence>
<dbReference type="Gene3D" id="1.25.40.420">
    <property type="match status" value="1"/>
</dbReference>
<feature type="region of interest" description="Disordered" evidence="3">
    <location>
        <begin position="89"/>
        <end position="111"/>
    </location>
</feature>
<dbReference type="InterPro" id="IPR015915">
    <property type="entry name" value="Kelch-typ_b-propeller"/>
</dbReference>
<reference evidence="5 6" key="1">
    <citation type="submission" date="2019-04" db="EMBL/GenBank/DDBJ databases">
        <title>The sequence and de novo assembly of Takifugu bimaculatus genome using PacBio and Hi-C technologies.</title>
        <authorList>
            <person name="Xu P."/>
            <person name="Liu B."/>
            <person name="Zhou Z."/>
        </authorList>
    </citation>
    <scope>NUCLEOTIDE SEQUENCE [LARGE SCALE GENOMIC DNA]</scope>
    <source>
        <strain evidence="5">TB-2018</strain>
        <tissue evidence="5">Muscle</tissue>
    </source>
</reference>
<dbReference type="SMART" id="SM00225">
    <property type="entry name" value="BTB"/>
    <property type="match status" value="1"/>
</dbReference>
<keyword evidence="6" id="KW-1185">Reference proteome</keyword>
<evidence type="ECO:0000313" key="5">
    <source>
        <dbReference type="EMBL" id="TNN03577.1"/>
    </source>
</evidence>
<dbReference type="SMART" id="SM00612">
    <property type="entry name" value="Kelch"/>
    <property type="match status" value="5"/>
</dbReference>
<dbReference type="InterPro" id="IPR006652">
    <property type="entry name" value="Kelch_1"/>
</dbReference>
<dbReference type="SMART" id="SM00875">
    <property type="entry name" value="BACK"/>
    <property type="match status" value="1"/>
</dbReference>